<name>A0A6C0IUZ9_9ZZZZ</name>
<accession>A0A6C0IUZ9</accession>
<reference evidence="1" key="1">
    <citation type="journal article" date="2020" name="Nature">
        <title>Giant virus diversity and host interactions through global metagenomics.</title>
        <authorList>
            <person name="Schulz F."/>
            <person name="Roux S."/>
            <person name="Paez-Espino D."/>
            <person name="Jungbluth S."/>
            <person name="Walsh D.A."/>
            <person name="Denef V.J."/>
            <person name="McMahon K.D."/>
            <person name="Konstantinidis K.T."/>
            <person name="Eloe-Fadrosh E.A."/>
            <person name="Kyrpides N.C."/>
            <person name="Woyke T."/>
        </authorList>
    </citation>
    <scope>NUCLEOTIDE SEQUENCE</scope>
    <source>
        <strain evidence="1">GVMAG-M-3300024261-8</strain>
    </source>
</reference>
<dbReference type="AlphaFoldDB" id="A0A6C0IUZ9"/>
<evidence type="ECO:0000313" key="1">
    <source>
        <dbReference type="EMBL" id="QHT95647.1"/>
    </source>
</evidence>
<protein>
    <submittedName>
        <fullName evidence="1">Uncharacterized protein</fullName>
    </submittedName>
</protein>
<dbReference type="EMBL" id="MN740244">
    <property type="protein sequence ID" value="QHT95647.1"/>
    <property type="molecule type" value="Genomic_DNA"/>
</dbReference>
<proteinExistence type="predicted"/>
<sequence>MYWRRLADGTLQKIIPLRVYPWPRTLKKPVTVAKCPKEELVKQKLIMESFKKRNQFMMESFKKGGDKRF</sequence>
<organism evidence="1">
    <name type="scientific">viral metagenome</name>
    <dbReference type="NCBI Taxonomy" id="1070528"/>
    <lineage>
        <taxon>unclassified sequences</taxon>
        <taxon>metagenomes</taxon>
        <taxon>organismal metagenomes</taxon>
    </lineage>
</organism>